<dbReference type="EMBL" id="CAKXYY010000009">
    <property type="protein sequence ID" value="CAH2353053.1"/>
    <property type="molecule type" value="Genomic_DNA"/>
</dbReference>
<evidence type="ECO:0000256" key="1">
    <source>
        <dbReference type="SAM" id="MobiDB-lite"/>
    </source>
</evidence>
<sequence length="506" mass="58575">MLFERNFDPQTYWLDPVLRSRGTIGNAGINFEFAAFMVDAHSKRDELSERIRNEVLPQLVEHYRPFFEAYPFLSEPKPVQLEKLGETGFYFHGEISCPDGIDADLLYGLLYEFSLKFESLFIHVAGHILSAFDSETILPDEDLEISMNRFWLNQGNILYISPSVFHPGEDILLEDSLDFMQHNAHQCVQYGSVFRKGEESVYLKNALEGVVDVPEVRIPRALASVYMRYPWLISASFMTYYSNSSLREDGEERDQRTSHDRSSVSNEEEFITLQVGLPDWIATFVDQQADESLASILMAGFDKLLRKSTKLVEEYKNLKRVSGSESIELTRIRLQNKLISQGRLDKLIPPKKYAFDEKESDINDNVISGDQEKLMAQMTEFLKDEDKVRNLFEKDDQDEDGEDDDQDEREAAAEYFEKEGVDIDEDDFFEFFLRNALKVEKKDLSNYVAGPSSTNIERKRVYNNDSDYTSDEAEFPASYKDVEDSEEEYDSDDLDVQDSFVNMRTR</sequence>
<protein>
    <submittedName>
        <fullName evidence="2">Uncharacterized protein</fullName>
    </submittedName>
</protein>
<evidence type="ECO:0000313" key="3">
    <source>
        <dbReference type="Proteomes" id="UP000837801"/>
    </source>
</evidence>
<dbReference type="AlphaFoldDB" id="A0A9P0QQG5"/>
<organism evidence="2 3">
    <name type="scientific">[Candida] railenensis</name>
    <dbReference type="NCBI Taxonomy" id="45579"/>
    <lineage>
        <taxon>Eukaryota</taxon>
        <taxon>Fungi</taxon>
        <taxon>Dikarya</taxon>
        <taxon>Ascomycota</taxon>
        <taxon>Saccharomycotina</taxon>
        <taxon>Pichiomycetes</taxon>
        <taxon>Debaryomycetaceae</taxon>
        <taxon>Kurtzmaniella</taxon>
    </lineage>
</organism>
<feature type="region of interest" description="Disordered" evidence="1">
    <location>
        <begin position="448"/>
        <end position="506"/>
    </location>
</feature>
<comment type="caution">
    <text evidence="2">The sequence shown here is derived from an EMBL/GenBank/DDBJ whole genome shotgun (WGS) entry which is preliminary data.</text>
</comment>
<gene>
    <name evidence="2" type="ORF">CLIB1423_09S01750</name>
</gene>
<reference evidence="2" key="1">
    <citation type="submission" date="2022-03" db="EMBL/GenBank/DDBJ databases">
        <authorList>
            <person name="Legras J.-L."/>
            <person name="Devillers H."/>
            <person name="Grondin C."/>
        </authorList>
    </citation>
    <scope>NUCLEOTIDE SEQUENCE</scope>
    <source>
        <strain evidence="2">CLIB 1423</strain>
    </source>
</reference>
<proteinExistence type="predicted"/>
<keyword evidence="3" id="KW-1185">Reference proteome</keyword>
<accession>A0A9P0QQG5</accession>
<feature type="compositionally biased region" description="Acidic residues" evidence="1">
    <location>
        <begin position="483"/>
        <end position="496"/>
    </location>
</feature>
<name>A0A9P0QQG5_9ASCO</name>
<evidence type="ECO:0000313" key="2">
    <source>
        <dbReference type="EMBL" id="CAH2353053.1"/>
    </source>
</evidence>
<dbReference type="Proteomes" id="UP000837801">
    <property type="component" value="Unassembled WGS sequence"/>
</dbReference>